<dbReference type="EMBL" id="DMBR01000222">
    <property type="protein sequence ID" value="HAE94373.1"/>
    <property type="molecule type" value="Genomic_DNA"/>
</dbReference>
<accession>A0A3B9L1I1</accession>
<comment type="caution">
    <text evidence="1">The sequence shown here is derived from an EMBL/GenBank/DDBJ whole genome shotgun (WGS) entry which is preliminary data.</text>
</comment>
<protein>
    <submittedName>
        <fullName evidence="1">Uncharacterized protein</fullName>
    </submittedName>
</protein>
<reference evidence="1 2" key="1">
    <citation type="journal article" date="2018" name="Nat. Biotechnol.">
        <title>A standardized bacterial taxonomy based on genome phylogeny substantially revises the tree of life.</title>
        <authorList>
            <person name="Parks D.H."/>
            <person name="Chuvochina M."/>
            <person name="Waite D.W."/>
            <person name="Rinke C."/>
            <person name="Skarshewski A."/>
            <person name="Chaumeil P.A."/>
            <person name="Hugenholtz P."/>
        </authorList>
    </citation>
    <scope>NUCLEOTIDE SEQUENCE [LARGE SCALE GENOMIC DNA]</scope>
    <source>
        <strain evidence="1">UBA8557</strain>
    </source>
</reference>
<evidence type="ECO:0000313" key="1">
    <source>
        <dbReference type="EMBL" id="HAE94373.1"/>
    </source>
</evidence>
<evidence type="ECO:0000313" key="2">
    <source>
        <dbReference type="Proteomes" id="UP000259173"/>
    </source>
</evidence>
<sequence length="116" mass="11898">MRWQDSAGDGNTTYDAGSDPAFDSVLFDCDLGLTTSNSETAIAEASVAAGTNNSTTTASTLSSTFVNGAAESGVTAFDVTTISSDLDPVDYIGAVKDSSDTWWQGWSCGLEASDAC</sequence>
<name>A0A3B9L1I1_9PROT</name>
<proteinExistence type="predicted"/>
<gene>
    <name evidence="1" type="ORF">DCG65_07415</name>
</gene>
<dbReference type="Proteomes" id="UP000259173">
    <property type="component" value="Unassembled WGS sequence"/>
</dbReference>
<dbReference type="AlphaFoldDB" id="A0A3B9L1I1"/>
<organism evidence="1 2">
    <name type="scientific">Hyphomonas atlantica</name>
    <dbReference type="NCBI Taxonomy" id="1280948"/>
    <lineage>
        <taxon>Bacteria</taxon>
        <taxon>Pseudomonadati</taxon>
        <taxon>Pseudomonadota</taxon>
        <taxon>Alphaproteobacteria</taxon>
        <taxon>Hyphomonadales</taxon>
        <taxon>Hyphomonadaceae</taxon>
        <taxon>Hyphomonas</taxon>
    </lineage>
</organism>